<dbReference type="Proteomes" id="UP000187429">
    <property type="component" value="Unassembled WGS sequence"/>
</dbReference>
<evidence type="ECO:0000313" key="2">
    <source>
        <dbReference type="EMBL" id="OMJ23004.1"/>
    </source>
</evidence>
<proteinExistence type="predicted"/>
<keyword evidence="1" id="KW-0472">Membrane</keyword>
<sequence>MFSYQISLVYTFTVSFDIILNNLIRPTISATFIISVSCFDHFIIFSSITPVTLHWLSNSTITTSRITITFPIIIIPVPVILVKKFYIFISVT</sequence>
<keyword evidence="3" id="KW-1185">Reference proteome</keyword>
<evidence type="ECO:0000313" key="3">
    <source>
        <dbReference type="Proteomes" id="UP000187429"/>
    </source>
</evidence>
<gene>
    <name evidence="2" type="ORF">AYI69_g5157</name>
</gene>
<feature type="transmembrane region" description="Helical" evidence="1">
    <location>
        <begin position="68"/>
        <end position="89"/>
    </location>
</feature>
<organism evidence="2 3">
    <name type="scientific">Smittium culicis</name>
    <dbReference type="NCBI Taxonomy" id="133412"/>
    <lineage>
        <taxon>Eukaryota</taxon>
        <taxon>Fungi</taxon>
        <taxon>Fungi incertae sedis</taxon>
        <taxon>Zoopagomycota</taxon>
        <taxon>Kickxellomycotina</taxon>
        <taxon>Harpellomycetes</taxon>
        <taxon>Harpellales</taxon>
        <taxon>Legeriomycetaceae</taxon>
        <taxon>Smittium</taxon>
    </lineage>
</organism>
<reference evidence="3" key="1">
    <citation type="submission" date="2017-01" db="EMBL/GenBank/DDBJ databases">
        <authorList>
            <person name="Wang Y."/>
            <person name="White M."/>
            <person name="Kvist S."/>
            <person name="Moncalvo J.-M."/>
        </authorList>
    </citation>
    <scope>NUCLEOTIDE SEQUENCE [LARGE SCALE GENOMIC DNA]</scope>
    <source>
        <strain evidence="3">ID-206-W2</strain>
    </source>
</reference>
<keyword evidence="1" id="KW-1133">Transmembrane helix</keyword>
<protein>
    <submittedName>
        <fullName evidence="2">Uncharacterized protein</fullName>
    </submittedName>
</protein>
<keyword evidence="1" id="KW-0812">Transmembrane</keyword>
<feature type="transmembrane region" description="Helical" evidence="1">
    <location>
        <begin position="31"/>
        <end position="56"/>
    </location>
</feature>
<accession>A0A1R1Y844</accession>
<feature type="transmembrane region" description="Helical" evidence="1">
    <location>
        <begin position="6"/>
        <end position="24"/>
    </location>
</feature>
<name>A0A1R1Y844_9FUNG</name>
<comment type="caution">
    <text evidence="2">The sequence shown here is derived from an EMBL/GenBank/DDBJ whole genome shotgun (WGS) entry which is preliminary data.</text>
</comment>
<evidence type="ECO:0000256" key="1">
    <source>
        <dbReference type="SAM" id="Phobius"/>
    </source>
</evidence>
<dbReference type="AlphaFoldDB" id="A0A1R1Y844"/>
<dbReference type="EMBL" id="LSSM01002119">
    <property type="protein sequence ID" value="OMJ23004.1"/>
    <property type="molecule type" value="Genomic_DNA"/>
</dbReference>